<dbReference type="PANTHER" id="PTHR20995">
    <property type="entry name" value="F-BOX/WD REPEAT-CONTAINING PROTEIN 5"/>
    <property type="match status" value="1"/>
</dbReference>
<dbReference type="GO" id="GO:0019005">
    <property type="term" value="C:SCF ubiquitin ligase complex"/>
    <property type="evidence" value="ECO:0007669"/>
    <property type="project" value="InterPro"/>
</dbReference>
<reference evidence="2" key="1">
    <citation type="submission" date="2021-01" db="EMBL/GenBank/DDBJ databases">
        <authorList>
            <person name="Corre E."/>
            <person name="Pelletier E."/>
            <person name="Niang G."/>
            <person name="Scheremetjew M."/>
            <person name="Finn R."/>
            <person name="Kale V."/>
            <person name="Holt S."/>
            <person name="Cochrane G."/>
            <person name="Meng A."/>
            <person name="Brown T."/>
            <person name="Cohen L."/>
        </authorList>
    </citation>
    <scope>NUCLEOTIDE SEQUENCE</scope>
    <source>
        <strain evidence="2">CCMP1381</strain>
    </source>
</reference>
<organism evidence="2">
    <name type="scientific">Octactis speculum</name>
    <dbReference type="NCBI Taxonomy" id="3111310"/>
    <lineage>
        <taxon>Eukaryota</taxon>
        <taxon>Sar</taxon>
        <taxon>Stramenopiles</taxon>
        <taxon>Ochrophyta</taxon>
        <taxon>Dictyochophyceae</taxon>
        <taxon>Dictyochales</taxon>
        <taxon>Dictyochaceae</taxon>
        <taxon>Octactis</taxon>
    </lineage>
</organism>
<dbReference type="PROSITE" id="PS50082">
    <property type="entry name" value="WD_REPEATS_2"/>
    <property type="match status" value="1"/>
</dbReference>
<dbReference type="InterPro" id="IPR001680">
    <property type="entry name" value="WD40_rpt"/>
</dbReference>
<keyword evidence="1" id="KW-0853">WD repeat</keyword>
<dbReference type="PANTHER" id="PTHR20995:SF17">
    <property type="entry name" value="F-BOX_WD REPEAT-CONTAINING PROTEIN 5"/>
    <property type="match status" value="1"/>
</dbReference>
<dbReference type="EMBL" id="HBGS01020350">
    <property type="protein sequence ID" value="CAD9408769.1"/>
    <property type="molecule type" value="Transcribed_RNA"/>
</dbReference>
<proteinExistence type="predicted"/>
<dbReference type="AlphaFoldDB" id="A0A7S2FQF2"/>
<dbReference type="SUPFAM" id="SSF50978">
    <property type="entry name" value="WD40 repeat-like"/>
    <property type="match status" value="1"/>
</dbReference>
<dbReference type="GO" id="GO:0080008">
    <property type="term" value="C:Cul4-RING E3 ubiquitin ligase complex"/>
    <property type="evidence" value="ECO:0007669"/>
    <property type="project" value="InterPro"/>
</dbReference>
<evidence type="ECO:0000313" key="2">
    <source>
        <dbReference type="EMBL" id="CAD9408769.1"/>
    </source>
</evidence>
<accession>A0A7S2FQF2</accession>
<dbReference type="InterPro" id="IPR042508">
    <property type="entry name" value="FBXW5"/>
</dbReference>
<evidence type="ECO:0000256" key="1">
    <source>
        <dbReference type="PROSITE-ProRule" id="PRU00221"/>
    </source>
</evidence>
<dbReference type="SMART" id="SM00320">
    <property type="entry name" value="WD40"/>
    <property type="match status" value="2"/>
</dbReference>
<name>A0A7S2FQF2_9STRA</name>
<dbReference type="InterPro" id="IPR015943">
    <property type="entry name" value="WD40/YVTN_repeat-like_dom_sf"/>
</dbReference>
<dbReference type="InterPro" id="IPR036322">
    <property type="entry name" value="WD40_repeat_dom_sf"/>
</dbReference>
<feature type="repeat" description="WD" evidence="1">
    <location>
        <begin position="200"/>
        <end position="232"/>
    </location>
</feature>
<dbReference type="PROSITE" id="PS50294">
    <property type="entry name" value="WD_REPEATS_REGION"/>
    <property type="match status" value="1"/>
</dbReference>
<gene>
    <name evidence="2" type="ORF">DSPE1174_LOCUS10540</name>
</gene>
<sequence length="245" mass="27220">MIQVSKDGSWLCYSSGHNPHLVHLLCIVRFITEQNGSSDSISTAHTRQEQENELDEKSDTVVIDCVAVILSLRISEDGCFVFVNTRPFLDDSYKPPFKVPPEHLPAPDISTKVQLQVWEISSRTKVMTLTGHRGFTTKECPFLLFTDEGGHTRNTTAAGNQNAGADAAIVFSRDYICSGSECAAVHIWHLRHQRLITMLSGGHTDVVNSVSWNRHVDAMLASASDDQTVCIWGSRKTQVKHCQLL</sequence>
<dbReference type="GO" id="GO:0016567">
    <property type="term" value="P:protein ubiquitination"/>
    <property type="evidence" value="ECO:0007669"/>
    <property type="project" value="InterPro"/>
</dbReference>
<protein>
    <submittedName>
        <fullName evidence="2">Uncharacterized protein</fullName>
    </submittedName>
</protein>
<dbReference type="Gene3D" id="2.130.10.10">
    <property type="entry name" value="YVTN repeat-like/Quinoprotein amine dehydrogenase"/>
    <property type="match status" value="1"/>
</dbReference>